<feature type="transmembrane region" description="Helical" evidence="6">
    <location>
        <begin position="27"/>
        <end position="50"/>
    </location>
</feature>
<dbReference type="GO" id="GO:0016020">
    <property type="term" value="C:membrane"/>
    <property type="evidence" value="ECO:0007669"/>
    <property type="project" value="UniProtKB-SubCell"/>
</dbReference>
<keyword evidence="8" id="KW-1185">Reference proteome</keyword>
<comment type="subcellular location">
    <subcellularLocation>
        <location evidence="1">Membrane</location>
        <topology evidence="1">Multi-pass membrane protein</topology>
    </subcellularLocation>
</comment>
<dbReference type="Proteomes" id="UP001301769">
    <property type="component" value="Unassembled WGS sequence"/>
</dbReference>
<dbReference type="AlphaFoldDB" id="A0AAN6Y8B8"/>
<dbReference type="EMBL" id="MU858101">
    <property type="protein sequence ID" value="KAK4213988.1"/>
    <property type="molecule type" value="Genomic_DNA"/>
</dbReference>
<accession>A0AAN6Y8B8</accession>
<sequence length="59" mass="5926">MFWLLGALAAPILGAFGFGPLGPIAGSVAAFIQSTVYGAAVPAGSLFALLQRLAMTAFL</sequence>
<protein>
    <submittedName>
        <fullName evidence="7">Uncharacterized protein</fullName>
    </submittedName>
</protein>
<dbReference type="Gene3D" id="6.10.110.10">
    <property type="match status" value="1"/>
</dbReference>
<evidence type="ECO:0000256" key="5">
    <source>
        <dbReference type="ARBA" id="ARBA00023136"/>
    </source>
</evidence>
<comment type="caution">
    <text evidence="7">The sequence shown here is derived from an EMBL/GenBank/DDBJ whole genome shotgun (WGS) entry which is preliminary data.</text>
</comment>
<dbReference type="InterPro" id="IPR038213">
    <property type="entry name" value="IFI6/IFI27-like_sf"/>
</dbReference>
<organism evidence="7 8">
    <name type="scientific">Rhypophila decipiens</name>
    <dbReference type="NCBI Taxonomy" id="261697"/>
    <lineage>
        <taxon>Eukaryota</taxon>
        <taxon>Fungi</taxon>
        <taxon>Dikarya</taxon>
        <taxon>Ascomycota</taxon>
        <taxon>Pezizomycotina</taxon>
        <taxon>Sordariomycetes</taxon>
        <taxon>Sordariomycetidae</taxon>
        <taxon>Sordariales</taxon>
        <taxon>Naviculisporaceae</taxon>
        <taxon>Rhypophila</taxon>
    </lineage>
</organism>
<reference evidence="7" key="1">
    <citation type="journal article" date="2023" name="Mol. Phylogenet. Evol.">
        <title>Genome-scale phylogeny and comparative genomics of the fungal order Sordariales.</title>
        <authorList>
            <person name="Hensen N."/>
            <person name="Bonometti L."/>
            <person name="Westerberg I."/>
            <person name="Brannstrom I.O."/>
            <person name="Guillou S."/>
            <person name="Cros-Aarteil S."/>
            <person name="Calhoun S."/>
            <person name="Haridas S."/>
            <person name="Kuo A."/>
            <person name="Mondo S."/>
            <person name="Pangilinan J."/>
            <person name="Riley R."/>
            <person name="LaButti K."/>
            <person name="Andreopoulos B."/>
            <person name="Lipzen A."/>
            <person name="Chen C."/>
            <person name="Yan M."/>
            <person name="Daum C."/>
            <person name="Ng V."/>
            <person name="Clum A."/>
            <person name="Steindorff A."/>
            <person name="Ohm R.A."/>
            <person name="Martin F."/>
            <person name="Silar P."/>
            <person name="Natvig D.O."/>
            <person name="Lalanne C."/>
            <person name="Gautier V."/>
            <person name="Ament-Velasquez S.L."/>
            <person name="Kruys A."/>
            <person name="Hutchinson M.I."/>
            <person name="Powell A.J."/>
            <person name="Barry K."/>
            <person name="Miller A.N."/>
            <person name="Grigoriev I.V."/>
            <person name="Debuchy R."/>
            <person name="Gladieux P."/>
            <person name="Hiltunen Thoren M."/>
            <person name="Johannesson H."/>
        </authorList>
    </citation>
    <scope>NUCLEOTIDE SEQUENCE</scope>
    <source>
        <strain evidence="7">PSN293</strain>
    </source>
</reference>
<keyword evidence="5 6" id="KW-0472">Membrane</keyword>
<evidence type="ECO:0000313" key="8">
    <source>
        <dbReference type="Proteomes" id="UP001301769"/>
    </source>
</evidence>
<name>A0AAN6Y8B8_9PEZI</name>
<comment type="similarity">
    <text evidence="2">Belongs to the IFI6/IFI27 family.</text>
</comment>
<keyword evidence="4 6" id="KW-1133">Transmembrane helix</keyword>
<evidence type="ECO:0000313" key="7">
    <source>
        <dbReference type="EMBL" id="KAK4213988.1"/>
    </source>
</evidence>
<evidence type="ECO:0000256" key="4">
    <source>
        <dbReference type="ARBA" id="ARBA00022989"/>
    </source>
</evidence>
<evidence type="ECO:0000256" key="6">
    <source>
        <dbReference type="SAM" id="Phobius"/>
    </source>
</evidence>
<keyword evidence="3 6" id="KW-0812">Transmembrane</keyword>
<gene>
    <name evidence="7" type="ORF">QBC37DRAFT_373509</name>
</gene>
<dbReference type="InterPro" id="IPR009311">
    <property type="entry name" value="IFI6/IFI27-like"/>
</dbReference>
<proteinExistence type="inferred from homology"/>
<evidence type="ECO:0000256" key="2">
    <source>
        <dbReference type="ARBA" id="ARBA00007262"/>
    </source>
</evidence>
<evidence type="ECO:0000256" key="1">
    <source>
        <dbReference type="ARBA" id="ARBA00004141"/>
    </source>
</evidence>
<reference evidence="7" key="2">
    <citation type="submission" date="2023-05" db="EMBL/GenBank/DDBJ databases">
        <authorList>
            <consortium name="Lawrence Berkeley National Laboratory"/>
            <person name="Steindorff A."/>
            <person name="Hensen N."/>
            <person name="Bonometti L."/>
            <person name="Westerberg I."/>
            <person name="Brannstrom I.O."/>
            <person name="Guillou S."/>
            <person name="Cros-Aarteil S."/>
            <person name="Calhoun S."/>
            <person name="Haridas S."/>
            <person name="Kuo A."/>
            <person name="Mondo S."/>
            <person name="Pangilinan J."/>
            <person name="Riley R."/>
            <person name="Labutti K."/>
            <person name="Andreopoulos B."/>
            <person name="Lipzen A."/>
            <person name="Chen C."/>
            <person name="Yanf M."/>
            <person name="Daum C."/>
            <person name="Ng V."/>
            <person name="Clum A."/>
            <person name="Ohm R."/>
            <person name="Martin F."/>
            <person name="Silar P."/>
            <person name="Natvig D."/>
            <person name="Lalanne C."/>
            <person name="Gautier V."/>
            <person name="Ament-Velasquez S.L."/>
            <person name="Kruys A."/>
            <person name="Hutchinson M.I."/>
            <person name="Powell A.J."/>
            <person name="Barry K."/>
            <person name="Miller A.N."/>
            <person name="Grigoriev I.V."/>
            <person name="Debuchy R."/>
            <person name="Gladieux P."/>
            <person name="Thoren M.H."/>
            <person name="Johannesson H."/>
        </authorList>
    </citation>
    <scope>NUCLEOTIDE SEQUENCE</scope>
    <source>
        <strain evidence="7">PSN293</strain>
    </source>
</reference>
<evidence type="ECO:0000256" key="3">
    <source>
        <dbReference type="ARBA" id="ARBA00022692"/>
    </source>
</evidence>
<dbReference type="Pfam" id="PF06140">
    <property type="entry name" value="Ifi-6-16"/>
    <property type="match status" value="1"/>
</dbReference>